<dbReference type="AlphaFoldDB" id="A0A0N9NLB1"/>
<gene>
    <name evidence="1" type="ORF">ACH46_02400</name>
</gene>
<dbReference type="Proteomes" id="UP000063789">
    <property type="component" value="Chromosome"/>
</dbReference>
<reference evidence="2" key="1">
    <citation type="submission" date="2015-06" db="EMBL/GenBank/DDBJ databases">
        <title>Complete genome sequence and metabolic analysis of phthalate degradation pathway in Gordonia sp. QH-11.</title>
        <authorList>
            <person name="Jin D."/>
            <person name="Kong X."/>
            <person name="Bai Z."/>
        </authorList>
    </citation>
    <scope>NUCLEOTIDE SEQUENCE [LARGE SCALE GENOMIC DNA]</scope>
    <source>
        <strain evidence="2">QH-11</strain>
    </source>
</reference>
<dbReference type="PATRIC" id="fig|1136941.3.peg.480"/>
<proteinExistence type="predicted"/>
<evidence type="ECO:0000313" key="2">
    <source>
        <dbReference type="Proteomes" id="UP000063789"/>
    </source>
</evidence>
<evidence type="ECO:0000313" key="1">
    <source>
        <dbReference type="EMBL" id="ALG86537.1"/>
    </source>
</evidence>
<accession>A0A0N9NLB1</accession>
<organism evidence="1 2">
    <name type="scientific">Gordonia phthalatica</name>
    <dbReference type="NCBI Taxonomy" id="1136941"/>
    <lineage>
        <taxon>Bacteria</taxon>
        <taxon>Bacillati</taxon>
        <taxon>Actinomycetota</taxon>
        <taxon>Actinomycetes</taxon>
        <taxon>Mycobacteriales</taxon>
        <taxon>Gordoniaceae</taxon>
        <taxon>Gordonia</taxon>
    </lineage>
</organism>
<sequence>MYAKPALDEAALLARWQERGLQISDELRAQRYLRHIGYYRLSAYVRSFETGERDILRDGTEFNDVLGLYVFDRRLRLHVLDAIERVEIGLRAAITDHMALIAGPHWYEDGVHFAVQSVHDRLLGDVDRMLTDQRRRRPETALGSDRFASALDHYVATFDEPSRPPTWIVFEELTFGTTMLVYDVLADKRVKSSIAASLGVVPPVLSSWLKSYQRVRNICAHHGRLWNRGLGVYPVLPRSQSIRWLVQPTVITAEPWRRQRLYPVLVSLQTILHTISPSSTWAPRLRDLLEASPEVPLRGMGIPEGWFTDPFWPDGSTR</sequence>
<reference evidence="1 2" key="2">
    <citation type="journal article" date="2017" name="Int. J. Syst. Evol. Microbiol.">
        <title>Gordonia phthalatica sp. nov., a di-n-butyl phthalate-degrading bacterium isolated from activated sludge.</title>
        <authorList>
            <person name="Jin D."/>
            <person name="Kong X."/>
            <person name="Jia M."/>
            <person name="Yu X."/>
            <person name="Wang X."/>
            <person name="Zhuang X."/>
            <person name="Deng Y."/>
            <person name="Bai Z."/>
        </authorList>
    </citation>
    <scope>NUCLEOTIDE SEQUENCE [LARGE SCALE GENOMIC DNA]</scope>
    <source>
        <strain evidence="1 2">QH-11</strain>
    </source>
</reference>
<dbReference type="InterPro" id="IPR011664">
    <property type="entry name" value="Abi_system_AbiD/AbiF-like"/>
</dbReference>
<keyword evidence="2" id="KW-1185">Reference proteome</keyword>
<dbReference type="Pfam" id="PF07751">
    <property type="entry name" value="Abi_2"/>
    <property type="match status" value="1"/>
</dbReference>
<name>A0A0N9NLB1_9ACTN</name>
<dbReference type="KEGG" id="goq:ACH46_02400"/>
<protein>
    <recommendedName>
        <fullName evidence="3">Abortive infection bacteriophage resistance protein</fullName>
    </recommendedName>
</protein>
<evidence type="ECO:0008006" key="3">
    <source>
        <dbReference type="Google" id="ProtNLM"/>
    </source>
</evidence>
<dbReference type="EMBL" id="CP011853">
    <property type="protein sequence ID" value="ALG86537.1"/>
    <property type="molecule type" value="Genomic_DNA"/>
</dbReference>